<evidence type="ECO:0000256" key="1">
    <source>
        <dbReference type="SAM" id="SignalP"/>
    </source>
</evidence>
<dbReference type="Proteomes" id="UP000198558">
    <property type="component" value="Unassembled WGS sequence"/>
</dbReference>
<dbReference type="AlphaFoldDB" id="A0A1I0H5D9"/>
<proteinExistence type="predicted"/>
<dbReference type="EMBL" id="FOIN01000041">
    <property type="protein sequence ID" value="SET78039.1"/>
    <property type="molecule type" value="Genomic_DNA"/>
</dbReference>
<accession>A0A1I0H5D9</accession>
<evidence type="ECO:0000313" key="3">
    <source>
        <dbReference type="Proteomes" id="UP000198558"/>
    </source>
</evidence>
<dbReference type="GeneID" id="78289285"/>
<keyword evidence="1" id="KW-0732">Signal</keyword>
<organism evidence="2 3">
    <name type="scientific">Thomasclavelia cocleata</name>
    <dbReference type="NCBI Taxonomy" id="69824"/>
    <lineage>
        <taxon>Bacteria</taxon>
        <taxon>Bacillati</taxon>
        <taxon>Bacillota</taxon>
        <taxon>Erysipelotrichia</taxon>
        <taxon>Erysipelotrichales</taxon>
        <taxon>Coprobacillaceae</taxon>
        <taxon>Thomasclavelia</taxon>
    </lineage>
</organism>
<feature type="signal peptide" evidence="1">
    <location>
        <begin position="1"/>
        <end position="28"/>
    </location>
</feature>
<protein>
    <submittedName>
        <fullName evidence="2">Uncharacterized protein</fullName>
    </submittedName>
</protein>
<feature type="chain" id="PRO_5011594429" evidence="1">
    <location>
        <begin position="29"/>
        <end position="137"/>
    </location>
</feature>
<dbReference type="RefSeq" id="WP_092356089.1">
    <property type="nucleotide sequence ID" value="NZ_CAJTPY010000050.1"/>
</dbReference>
<keyword evidence="3" id="KW-1185">Reference proteome</keyword>
<name>A0A1I0H5D9_9FIRM</name>
<reference evidence="3" key="1">
    <citation type="submission" date="2016-10" db="EMBL/GenBank/DDBJ databases">
        <authorList>
            <person name="Varghese N."/>
            <person name="Submissions S."/>
        </authorList>
    </citation>
    <scope>NUCLEOTIDE SEQUENCE [LARGE SCALE GENOMIC DNA]</scope>
    <source>
        <strain evidence="3">DSM 1551</strain>
    </source>
</reference>
<sequence length="137" mass="15252">MKMNKTKNLIVLSLCFVTIFSQFNIVNAQGTINKRKRNDVGELVAQSYADKWAGYTEVQASTESTGLVNKLYTKGVLKLNSTGETIWVGERTDSGNGAGYSLKHSTTKHYDKKYAFYSTHETIHTTSTVIYLVNTVA</sequence>
<gene>
    <name evidence="2" type="ORF">SAMN04489758_14121</name>
</gene>
<evidence type="ECO:0000313" key="2">
    <source>
        <dbReference type="EMBL" id="SET78039.1"/>
    </source>
</evidence>